<organism evidence="2">
    <name type="scientific">Fonticula alba</name>
    <name type="common">Slime mold</name>
    <dbReference type="NCBI Taxonomy" id="691883"/>
    <lineage>
        <taxon>Eukaryota</taxon>
        <taxon>Rotosphaerida</taxon>
        <taxon>Fonticulaceae</taxon>
        <taxon>Fonticula</taxon>
    </lineage>
</organism>
<feature type="compositionally biased region" description="Polar residues" evidence="1">
    <location>
        <begin position="28"/>
        <end position="42"/>
    </location>
</feature>
<protein>
    <submittedName>
        <fullName evidence="2">Uncharacterized protein</fullName>
    </submittedName>
</protein>
<evidence type="ECO:0000313" key="3">
    <source>
        <dbReference type="Proteomes" id="UP000030693"/>
    </source>
</evidence>
<feature type="region of interest" description="Disordered" evidence="1">
    <location>
        <begin position="134"/>
        <end position="160"/>
    </location>
</feature>
<dbReference type="RefSeq" id="XP_009495822.1">
    <property type="nucleotide sequence ID" value="XM_009497547.1"/>
</dbReference>
<proteinExistence type="predicted"/>
<dbReference type="AlphaFoldDB" id="A0A058Z6U1"/>
<dbReference type="EMBL" id="KB932206">
    <property type="protein sequence ID" value="KCV69257.1"/>
    <property type="molecule type" value="Genomic_DNA"/>
</dbReference>
<dbReference type="Proteomes" id="UP000030693">
    <property type="component" value="Unassembled WGS sequence"/>
</dbReference>
<accession>A0A058Z6U1</accession>
<dbReference type="GeneID" id="20528409"/>
<feature type="region of interest" description="Disordered" evidence="1">
    <location>
        <begin position="1"/>
        <end position="43"/>
    </location>
</feature>
<keyword evidence="3" id="KW-1185">Reference proteome</keyword>
<evidence type="ECO:0000256" key="1">
    <source>
        <dbReference type="SAM" id="MobiDB-lite"/>
    </source>
</evidence>
<sequence length="160" mass="17452">MSSPPVPCQEPSRPRAPGTRSRPAMYQDRSQSDSQPGLSTASLPLDLPYTVSPCLDSLSDIDDLRGTHPDDLEDLPFSSSGLDLRLNNYNVKRHARPGHAARTLRVVYANLRILADWAAQGGLVNAEESHFARDAQLPSNSEESHTQVLAESPRPAESPD</sequence>
<reference evidence="2" key="1">
    <citation type="submission" date="2013-04" db="EMBL/GenBank/DDBJ databases">
        <title>The Genome Sequence of Fonticula alba ATCC 38817.</title>
        <authorList>
            <consortium name="The Broad Institute Genomics Platform"/>
            <person name="Russ C."/>
            <person name="Cuomo C."/>
            <person name="Burger G."/>
            <person name="Gray M.W."/>
            <person name="Holland P.W.H."/>
            <person name="King N."/>
            <person name="Lang F.B.F."/>
            <person name="Roger A.J."/>
            <person name="Ruiz-Trillo I."/>
            <person name="Brown M."/>
            <person name="Walker B."/>
            <person name="Young S."/>
            <person name="Zeng Q."/>
            <person name="Gargeya S."/>
            <person name="Fitzgerald M."/>
            <person name="Haas B."/>
            <person name="Abouelleil A."/>
            <person name="Allen A.W."/>
            <person name="Alvarado L."/>
            <person name="Arachchi H.M."/>
            <person name="Berlin A.M."/>
            <person name="Chapman S.B."/>
            <person name="Gainer-Dewar J."/>
            <person name="Goldberg J."/>
            <person name="Griggs A."/>
            <person name="Gujja S."/>
            <person name="Hansen M."/>
            <person name="Howarth C."/>
            <person name="Imamovic A."/>
            <person name="Ireland A."/>
            <person name="Larimer J."/>
            <person name="McCowan C."/>
            <person name="Murphy C."/>
            <person name="Pearson M."/>
            <person name="Poon T.W."/>
            <person name="Priest M."/>
            <person name="Roberts A."/>
            <person name="Saif S."/>
            <person name="Shea T."/>
            <person name="Sisk P."/>
            <person name="Sykes S."/>
            <person name="Wortman J."/>
            <person name="Nusbaum C."/>
            <person name="Birren B."/>
        </authorList>
    </citation>
    <scope>NUCLEOTIDE SEQUENCE [LARGE SCALE GENOMIC DNA]</scope>
    <source>
        <strain evidence="2">ATCC 38817</strain>
    </source>
</reference>
<name>A0A058Z6U1_FONAL</name>
<feature type="compositionally biased region" description="Polar residues" evidence="1">
    <location>
        <begin position="137"/>
        <end position="149"/>
    </location>
</feature>
<evidence type="ECO:0000313" key="2">
    <source>
        <dbReference type="EMBL" id="KCV69257.1"/>
    </source>
</evidence>
<gene>
    <name evidence="2" type="ORF">H696_03684</name>
</gene>